<dbReference type="Gene3D" id="1.10.287.130">
    <property type="match status" value="1"/>
</dbReference>
<dbReference type="PROSITE" id="PS50109">
    <property type="entry name" value="HIS_KIN"/>
    <property type="match status" value="1"/>
</dbReference>
<dbReference type="GO" id="GO:0000156">
    <property type="term" value="F:phosphorelay response regulator activity"/>
    <property type="evidence" value="ECO:0007669"/>
    <property type="project" value="TreeGrafter"/>
</dbReference>
<dbReference type="EMBL" id="JABBJJ010000133">
    <property type="protein sequence ID" value="NMO18368.1"/>
    <property type="molecule type" value="Genomic_DNA"/>
</dbReference>
<sequence>MNLTETRPSGLSAVGELPWGAHFCQFYGDREDLVDSLVPYFKAGLDAHEKCLWVTCDPLRAEDAKTALRNAVPDLEKRLRTGQLEVLDHEDWYIRTGKTDAESTLRGWVDQAEQALTKGFAGLRLTGNTYWVERSDWDGFVDYEARVSKTFAGHRIIGMCSYCLGRCQPHDILDVVANHQFALTRRAGEWQVLESASLKRAKDELYRLNLELEHRVQERTAELQRAVAARDEFLSVASHELKTPITSLQLYVQGILRAHEGGALATEQLTARLHRVREQCGRLDKLVNNLLDVSRADANALSMSRERFDLSVLVADTAERFAEEFARARCEVSVHAVDPVTGEWDRMRLEQVFTNLFQNAVRYAPGSKVDIHVTESNGHAHVTVRDSGPGIPEREHARIFERFTQAEGPRAFAGGFGLGLWLVKQVVEAHGGGVTLASRPGAGAAFTVSLPLG</sequence>
<gene>
    <name evidence="10" type="ORF">HG543_26420</name>
</gene>
<dbReference type="PANTHER" id="PTHR42878:SF7">
    <property type="entry name" value="SENSOR HISTIDINE KINASE GLRK"/>
    <property type="match status" value="1"/>
</dbReference>
<dbReference type="InterPro" id="IPR036097">
    <property type="entry name" value="HisK_dim/P_sf"/>
</dbReference>
<dbReference type="SMART" id="SM00387">
    <property type="entry name" value="HATPase_c"/>
    <property type="match status" value="1"/>
</dbReference>
<feature type="domain" description="Histidine kinase" evidence="9">
    <location>
        <begin position="236"/>
        <end position="453"/>
    </location>
</feature>
<dbReference type="Pfam" id="PF14417">
    <property type="entry name" value="MEDS"/>
    <property type="match status" value="1"/>
</dbReference>
<dbReference type="SUPFAM" id="SSF55874">
    <property type="entry name" value="ATPase domain of HSP90 chaperone/DNA topoisomerase II/histidine kinase"/>
    <property type="match status" value="1"/>
</dbReference>
<dbReference type="GO" id="GO:0005524">
    <property type="term" value="F:ATP binding"/>
    <property type="evidence" value="ECO:0007669"/>
    <property type="project" value="UniProtKB-KW"/>
</dbReference>
<name>A0A848LKW0_9BACT</name>
<dbReference type="PANTHER" id="PTHR42878">
    <property type="entry name" value="TWO-COMPONENT HISTIDINE KINASE"/>
    <property type="match status" value="1"/>
</dbReference>
<keyword evidence="8" id="KW-0902">Two-component regulatory system</keyword>
<dbReference type="Pfam" id="PF02518">
    <property type="entry name" value="HATPase_c"/>
    <property type="match status" value="1"/>
</dbReference>
<evidence type="ECO:0000313" key="10">
    <source>
        <dbReference type="EMBL" id="NMO18368.1"/>
    </source>
</evidence>
<dbReference type="PRINTS" id="PR00344">
    <property type="entry name" value="BCTRLSENSOR"/>
</dbReference>
<dbReference type="InterPro" id="IPR050351">
    <property type="entry name" value="BphY/WalK/GraS-like"/>
</dbReference>
<evidence type="ECO:0000256" key="4">
    <source>
        <dbReference type="ARBA" id="ARBA00022679"/>
    </source>
</evidence>
<organism evidence="10 11">
    <name type="scientific">Pyxidicoccus fallax</name>
    <dbReference type="NCBI Taxonomy" id="394095"/>
    <lineage>
        <taxon>Bacteria</taxon>
        <taxon>Pseudomonadati</taxon>
        <taxon>Myxococcota</taxon>
        <taxon>Myxococcia</taxon>
        <taxon>Myxococcales</taxon>
        <taxon>Cystobacterineae</taxon>
        <taxon>Myxococcaceae</taxon>
        <taxon>Pyxidicoccus</taxon>
    </lineage>
</organism>
<comment type="caution">
    <text evidence="10">The sequence shown here is derived from an EMBL/GenBank/DDBJ whole genome shotgun (WGS) entry which is preliminary data.</text>
</comment>
<comment type="catalytic activity">
    <reaction evidence="1">
        <text>ATP + protein L-histidine = ADP + protein N-phospho-L-histidine.</text>
        <dbReference type="EC" id="2.7.13.3"/>
    </reaction>
</comment>
<dbReference type="EC" id="2.7.13.3" evidence="2"/>
<dbReference type="InterPro" id="IPR004358">
    <property type="entry name" value="Sig_transdc_His_kin-like_C"/>
</dbReference>
<keyword evidence="4" id="KW-0808">Transferase</keyword>
<evidence type="ECO:0000256" key="2">
    <source>
        <dbReference type="ARBA" id="ARBA00012438"/>
    </source>
</evidence>
<dbReference type="AlphaFoldDB" id="A0A848LKW0"/>
<keyword evidence="3" id="KW-0597">Phosphoprotein</keyword>
<evidence type="ECO:0000256" key="7">
    <source>
        <dbReference type="ARBA" id="ARBA00022840"/>
    </source>
</evidence>
<evidence type="ECO:0000256" key="1">
    <source>
        <dbReference type="ARBA" id="ARBA00000085"/>
    </source>
</evidence>
<dbReference type="Gene3D" id="3.30.565.10">
    <property type="entry name" value="Histidine kinase-like ATPase, C-terminal domain"/>
    <property type="match status" value="1"/>
</dbReference>
<dbReference type="InterPro" id="IPR025847">
    <property type="entry name" value="MEDS_domain"/>
</dbReference>
<dbReference type="RefSeq" id="WP_169347635.1">
    <property type="nucleotide sequence ID" value="NZ_JABBJJ010000133.1"/>
</dbReference>
<dbReference type="Proteomes" id="UP000518300">
    <property type="component" value="Unassembled WGS sequence"/>
</dbReference>
<keyword evidence="6 10" id="KW-0418">Kinase</keyword>
<accession>A0A848LKW0</accession>
<keyword evidence="5" id="KW-0547">Nucleotide-binding</keyword>
<dbReference type="InterPro" id="IPR003661">
    <property type="entry name" value="HisK_dim/P_dom"/>
</dbReference>
<dbReference type="InterPro" id="IPR005467">
    <property type="entry name" value="His_kinase_dom"/>
</dbReference>
<evidence type="ECO:0000313" key="11">
    <source>
        <dbReference type="Proteomes" id="UP000518300"/>
    </source>
</evidence>
<dbReference type="InterPro" id="IPR036890">
    <property type="entry name" value="HATPase_C_sf"/>
</dbReference>
<dbReference type="CDD" id="cd00075">
    <property type="entry name" value="HATPase"/>
    <property type="match status" value="1"/>
</dbReference>
<dbReference type="CDD" id="cd00082">
    <property type="entry name" value="HisKA"/>
    <property type="match status" value="1"/>
</dbReference>
<evidence type="ECO:0000256" key="3">
    <source>
        <dbReference type="ARBA" id="ARBA00022553"/>
    </source>
</evidence>
<dbReference type="GO" id="GO:0030295">
    <property type="term" value="F:protein kinase activator activity"/>
    <property type="evidence" value="ECO:0007669"/>
    <property type="project" value="TreeGrafter"/>
</dbReference>
<dbReference type="GO" id="GO:0007234">
    <property type="term" value="P:osmosensory signaling via phosphorelay pathway"/>
    <property type="evidence" value="ECO:0007669"/>
    <property type="project" value="TreeGrafter"/>
</dbReference>
<dbReference type="InterPro" id="IPR003594">
    <property type="entry name" value="HATPase_dom"/>
</dbReference>
<dbReference type="FunFam" id="3.30.565.10:FF:000006">
    <property type="entry name" value="Sensor histidine kinase WalK"/>
    <property type="match status" value="1"/>
</dbReference>
<dbReference type="SMART" id="SM00388">
    <property type="entry name" value="HisKA"/>
    <property type="match status" value="1"/>
</dbReference>
<proteinExistence type="predicted"/>
<keyword evidence="7" id="KW-0067">ATP-binding</keyword>
<reference evidence="10 11" key="1">
    <citation type="submission" date="2020-04" db="EMBL/GenBank/DDBJ databases">
        <title>Draft genome of Pyxidicoccus fallax type strain.</title>
        <authorList>
            <person name="Whitworth D.E."/>
        </authorList>
    </citation>
    <scope>NUCLEOTIDE SEQUENCE [LARGE SCALE GENOMIC DNA]</scope>
    <source>
        <strain evidence="10 11">DSM 14698</strain>
    </source>
</reference>
<keyword evidence="11" id="KW-1185">Reference proteome</keyword>
<dbReference type="SUPFAM" id="SSF47384">
    <property type="entry name" value="Homodimeric domain of signal transducing histidine kinase"/>
    <property type="match status" value="1"/>
</dbReference>
<dbReference type="Pfam" id="PF00512">
    <property type="entry name" value="HisKA"/>
    <property type="match status" value="1"/>
</dbReference>
<evidence type="ECO:0000256" key="8">
    <source>
        <dbReference type="ARBA" id="ARBA00023012"/>
    </source>
</evidence>
<evidence type="ECO:0000259" key="9">
    <source>
        <dbReference type="PROSITE" id="PS50109"/>
    </source>
</evidence>
<evidence type="ECO:0000256" key="6">
    <source>
        <dbReference type="ARBA" id="ARBA00022777"/>
    </source>
</evidence>
<dbReference type="GO" id="GO:0000155">
    <property type="term" value="F:phosphorelay sensor kinase activity"/>
    <property type="evidence" value="ECO:0007669"/>
    <property type="project" value="InterPro"/>
</dbReference>
<evidence type="ECO:0000256" key="5">
    <source>
        <dbReference type="ARBA" id="ARBA00022741"/>
    </source>
</evidence>
<protein>
    <recommendedName>
        <fullName evidence="2">histidine kinase</fullName>
        <ecNumber evidence="2">2.7.13.3</ecNumber>
    </recommendedName>
</protein>